<protein>
    <submittedName>
        <fullName evidence="3">Flp pilus assembly complex ATPase component TadA</fullName>
    </submittedName>
</protein>
<dbReference type="SUPFAM" id="SSF52540">
    <property type="entry name" value="P-loop containing nucleoside triphosphate hydrolases"/>
    <property type="match status" value="1"/>
</dbReference>
<dbReference type="Gene3D" id="3.40.50.300">
    <property type="entry name" value="P-loop containing nucleotide triphosphate hydrolases"/>
    <property type="match status" value="1"/>
</dbReference>
<proteinExistence type="inferred from homology"/>
<dbReference type="Proteomes" id="UP001059380">
    <property type="component" value="Chromosome"/>
</dbReference>
<organism evidence="3 4">
    <name type="scientific">Occallatibacter riparius</name>
    <dbReference type="NCBI Taxonomy" id="1002689"/>
    <lineage>
        <taxon>Bacteria</taxon>
        <taxon>Pseudomonadati</taxon>
        <taxon>Acidobacteriota</taxon>
        <taxon>Terriglobia</taxon>
        <taxon>Terriglobales</taxon>
        <taxon>Acidobacteriaceae</taxon>
        <taxon>Occallatibacter</taxon>
    </lineage>
</organism>
<dbReference type="CDD" id="cd01130">
    <property type="entry name" value="VirB11-like_ATPase"/>
    <property type="match status" value="1"/>
</dbReference>
<dbReference type="PANTHER" id="PTHR30486:SF6">
    <property type="entry name" value="TYPE IV PILUS RETRACTATION ATPASE PILT"/>
    <property type="match status" value="1"/>
</dbReference>
<name>A0A9J7BG90_9BACT</name>
<accession>A0A9J7BG90</accession>
<dbReference type="GO" id="GO:0016887">
    <property type="term" value="F:ATP hydrolysis activity"/>
    <property type="evidence" value="ECO:0007669"/>
    <property type="project" value="InterPro"/>
</dbReference>
<evidence type="ECO:0000313" key="3">
    <source>
        <dbReference type="EMBL" id="UWZ81800.1"/>
    </source>
</evidence>
<keyword evidence="4" id="KW-1185">Reference proteome</keyword>
<dbReference type="Pfam" id="PF00437">
    <property type="entry name" value="T2SSE"/>
    <property type="match status" value="1"/>
</dbReference>
<comment type="similarity">
    <text evidence="1">Belongs to the GSP E family.</text>
</comment>
<dbReference type="PROSITE" id="PS00662">
    <property type="entry name" value="T2SP_E"/>
    <property type="match status" value="1"/>
</dbReference>
<gene>
    <name evidence="3" type="primary">tadA</name>
    <name evidence="3" type="ORF">MOP44_14530</name>
</gene>
<dbReference type="KEGG" id="orp:MOP44_14530"/>
<dbReference type="AlphaFoldDB" id="A0A9J7BG90"/>
<dbReference type="RefSeq" id="WP_260790704.1">
    <property type="nucleotide sequence ID" value="NZ_CP093313.1"/>
</dbReference>
<dbReference type="EMBL" id="CP093313">
    <property type="protein sequence ID" value="UWZ81800.1"/>
    <property type="molecule type" value="Genomic_DNA"/>
</dbReference>
<dbReference type="InterPro" id="IPR050921">
    <property type="entry name" value="T4SS_GSP_E_ATPase"/>
</dbReference>
<reference evidence="3" key="1">
    <citation type="submission" date="2021-04" db="EMBL/GenBank/DDBJ databases">
        <title>Phylogenetic analysis of Acidobacteriaceae.</title>
        <authorList>
            <person name="Qiu L."/>
            <person name="Zhang Q."/>
        </authorList>
    </citation>
    <scope>NUCLEOTIDE SEQUENCE</scope>
    <source>
        <strain evidence="3">DSM 25168</strain>
    </source>
</reference>
<sequence>MSFELILPFFPDELRSLLLDTSISDLMINGTTGIYADRGGVIEKITLSTPYTNDRLQAAIERVARILGQDLTSQNPILNTRLPDGSRVAVVGSPSSINGPTFTVRKFNRWFTSDELIKSGSLPEQIRDTVIGFIAGRKNGIISGGTGSGKTTLMKALLDHVPLHERLIVIEQPAELKLTHPNAVRWEAVDAIPGQVAVTQSQLVAAAMRHRPDRIIMGEVRDECGYDLLQAMNTGHGGTLSTIHAKSAWDALNRLSDLALSARANLNHSFIRSETAEAIDFVLYCERDHAGRRRVRELIAVKGYSHAEQSFETEQLYLASSALAVA</sequence>
<evidence type="ECO:0000313" key="4">
    <source>
        <dbReference type="Proteomes" id="UP001059380"/>
    </source>
</evidence>
<dbReference type="InterPro" id="IPR027417">
    <property type="entry name" value="P-loop_NTPase"/>
</dbReference>
<feature type="domain" description="Bacterial type II secretion system protein E" evidence="2">
    <location>
        <begin position="208"/>
        <end position="222"/>
    </location>
</feature>
<evidence type="ECO:0000259" key="2">
    <source>
        <dbReference type="PROSITE" id="PS00662"/>
    </source>
</evidence>
<dbReference type="Gene3D" id="3.30.450.380">
    <property type="match status" value="1"/>
</dbReference>
<dbReference type="InterPro" id="IPR001482">
    <property type="entry name" value="T2SS/T4SS_dom"/>
</dbReference>
<dbReference type="PANTHER" id="PTHR30486">
    <property type="entry name" value="TWITCHING MOTILITY PROTEIN PILT"/>
    <property type="match status" value="1"/>
</dbReference>
<evidence type="ECO:0000256" key="1">
    <source>
        <dbReference type="ARBA" id="ARBA00006611"/>
    </source>
</evidence>